<evidence type="ECO:0000256" key="3">
    <source>
        <dbReference type="ARBA" id="ARBA00022989"/>
    </source>
</evidence>
<keyword evidence="2" id="KW-0812">Transmembrane</keyword>
<protein>
    <submittedName>
        <fullName evidence="7">Translocation/assembly module TamB</fullName>
    </submittedName>
</protein>
<keyword evidence="3" id="KW-1133">Transmembrane helix</keyword>
<evidence type="ECO:0000256" key="1">
    <source>
        <dbReference type="ARBA" id="ARBA00004167"/>
    </source>
</evidence>
<dbReference type="EMBL" id="DXEN01000012">
    <property type="protein sequence ID" value="HIX85416.1"/>
    <property type="molecule type" value="Genomic_DNA"/>
</dbReference>
<accession>A0A9D1XQI7</accession>
<organism evidence="7 8">
    <name type="scientific">Candidatus Parabacteroides intestinigallinarum</name>
    <dbReference type="NCBI Taxonomy" id="2838722"/>
    <lineage>
        <taxon>Bacteria</taxon>
        <taxon>Pseudomonadati</taxon>
        <taxon>Bacteroidota</taxon>
        <taxon>Bacteroidia</taxon>
        <taxon>Bacteroidales</taxon>
        <taxon>Tannerellaceae</taxon>
        <taxon>Parabacteroides</taxon>
    </lineage>
</organism>
<feature type="region of interest" description="Disordered" evidence="5">
    <location>
        <begin position="1472"/>
        <end position="1492"/>
    </location>
</feature>
<evidence type="ECO:0000256" key="2">
    <source>
        <dbReference type="ARBA" id="ARBA00022692"/>
    </source>
</evidence>
<dbReference type="GO" id="GO:0009306">
    <property type="term" value="P:protein secretion"/>
    <property type="evidence" value="ECO:0007669"/>
    <property type="project" value="InterPro"/>
</dbReference>
<name>A0A9D1XQI7_9BACT</name>
<dbReference type="InterPro" id="IPR007452">
    <property type="entry name" value="TamB_C"/>
</dbReference>
<comment type="caution">
    <text evidence="7">The sequence shown here is derived from an EMBL/GenBank/DDBJ whole genome shotgun (WGS) entry which is preliminary data.</text>
</comment>
<evidence type="ECO:0000259" key="6">
    <source>
        <dbReference type="Pfam" id="PF04357"/>
    </source>
</evidence>
<keyword evidence="4" id="KW-0472">Membrane</keyword>
<evidence type="ECO:0000256" key="4">
    <source>
        <dbReference type="ARBA" id="ARBA00023136"/>
    </source>
</evidence>
<evidence type="ECO:0000313" key="8">
    <source>
        <dbReference type="Proteomes" id="UP000823847"/>
    </source>
</evidence>
<dbReference type="PANTHER" id="PTHR36985">
    <property type="entry name" value="TRANSLOCATION AND ASSEMBLY MODULE SUBUNIT TAMB"/>
    <property type="match status" value="1"/>
</dbReference>
<evidence type="ECO:0000313" key="7">
    <source>
        <dbReference type="EMBL" id="HIX85416.1"/>
    </source>
</evidence>
<comment type="subcellular location">
    <subcellularLocation>
        <location evidence="1">Membrane</location>
        <topology evidence="1">Single-pass membrane protein</topology>
    </subcellularLocation>
</comment>
<proteinExistence type="predicted"/>
<dbReference type="PANTHER" id="PTHR36985:SF1">
    <property type="entry name" value="TRANSLOCATION AND ASSEMBLY MODULE SUBUNIT TAMB"/>
    <property type="match status" value="1"/>
</dbReference>
<dbReference type="GO" id="GO:0005886">
    <property type="term" value="C:plasma membrane"/>
    <property type="evidence" value="ECO:0007669"/>
    <property type="project" value="InterPro"/>
</dbReference>
<reference evidence="7" key="1">
    <citation type="journal article" date="2021" name="PeerJ">
        <title>Extensive microbial diversity within the chicken gut microbiome revealed by metagenomics and culture.</title>
        <authorList>
            <person name="Gilroy R."/>
            <person name="Ravi A."/>
            <person name="Getino M."/>
            <person name="Pursley I."/>
            <person name="Horton D.L."/>
            <person name="Alikhan N.F."/>
            <person name="Baker D."/>
            <person name="Gharbi K."/>
            <person name="Hall N."/>
            <person name="Watson M."/>
            <person name="Adriaenssens E.M."/>
            <person name="Foster-Nyarko E."/>
            <person name="Jarju S."/>
            <person name="Secka A."/>
            <person name="Antonio M."/>
            <person name="Oren A."/>
            <person name="Chaudhuri R.R."/>
            <person name="La Ragione R."/>
            <person name="Hildebrand F."/>
            <person name="Pallen M.J."/>
        </authorList>
    </citation>
    <scope>NUCLEOTIDE SEQUENCE</scope>
    <source>
        <strain evidence="7">ChiHecec2B26-12326</strain>
    </source>
</reference>
<evidence type="ECO:0000256" key="5">
    <source>
        <dbReference type="SAM" id="MobiDB-lite"/>
    </source>
</evidence>
<dbReference type="Proteomes" id="UP000823847">
    <property type="component" value="Unassembled WGS sequence"/>
</dbReference>
<dbReference type="Pfam" id="PF04357">
    <property type="entry name" value="TamB"/>
    <property type="match status" value="1"/>
</dbReference>
<sequence length="1492" mass="168805">MVTFLALFWIFYALPGLLLRIPYVQTKVSEVATAQLSSHLGVPVRIGNVDVEWFNKLVLQDLYLEDQEGHVLFEANHVAAGFEIMPLFEKKFVFTTVRLFGFSLNLRKSAPDSPLNLRFVIDAFARKDTVRRKKEIDLRFNTVLIRRGHFSYHVDSEKTTPGKFNAKHIDIKNLSAKISLKAFNKDSVNAQVKRLSFEEESGFSLEKLSLSVISNRDSAFIRDFEIRLPHTDLRIGQVHVDLSPVDSLPDLLTDAPIHLDIDPSHVCLKDLSSFVPAFRNFVDTVEFSAETNGYINNFATERLTLKYSDKMLFVGRMELKNIIHPQEAYLFGKVDKLYLSTEGISDLARNFNDHPVRLPEPIVRLGTVNFTGEISGFFDNLVAFGRLSSSIGSLQTDLIFGRDKARNIAAYLRGRIASNQLRIHELFEEGNPWGGARFDIRIDAQRPINGTFAGNIHAHVNEFDYKSYQYKDIDLSGNFKKNSFDGTIQINDPNGNLYAQGLFQHKGKNSLFNFTAKLDHFRPDQLHLTDKYERPDISLALNADFTGNNIDNLEGSIRLDSLSFNTAPDSFFLERLEVMASGHSLDRQLTIHSDILHGEVTGAYSFQTLAHSLMNTFEEYVPALAHTARKRPVTKENNFALLLTIENTEALSSTLKLPFTMIQPGRVTGHYNNIYDKFRIEAWLPKFRLGKSTFESGYLVCDNPDDKANLRLKAVHYNRKGLRNYLDLKADAKDNLVNTAIGWATNKERLFKADITAATRFIEEEEEKGTRLRTEITLNESPLIINDTTWRISPANITVRDEKIDIRHFRVEHEGQYLTMDGLISRDPVDSLLVDLRQIELSYVFDILNIPVLQFGGKATGRFYVNDLYNSRRLNTNLEIQDFSFNDVTFGRLNLFSSWDDEQKGILMRGNIYKNDSTWTYVDGYVFPVGPKAGLSLYFDANDIDLAFLRPFVDKVVKDLSGRGFGSVHLHGPFKQLTVEGDAFVANGSLGVDYLDTYYTFSDSVHLDATSVKLRNVTLRDKFGNTGNVNLTFNHRHFKDYSFLVDLQGQNMLMYNASQKKNPLIYGTVFASGTARIQGNGRLVDFDINLQSEPNTSVYLDFINNNRAGDYDFITFVDKSKLSPTSDSTAITPIDLANNPEEGAELRMNFMLDITPDANIELIMDPVAGDRIKGNASGSLQIQYGTSSDLRMYGDVNIVEGNYNFSLQQIIRKDFKIRDGSTISFQGDPFNANMHIDAIYNLTANIGDLDQSLANESVRASVPVNCVLNLDGPLRAPTFSFDLEFPNSNEELERQVRAFVDTEDMMTRQIVYLLVLNKFYTPEYAQTEYRSSELNAVASSAISTQLSSILNSLTDKVQIGTNIRAGQDGFRDDTEYEMLLSSQLLDNRLLINGNFGVRNTITTGRNNTFIGEFDLEYKLTPSGEIRLKAYNHARDMYFGLKQALTIQGVGIMYRKDFTHFSEIFRRKRKPLLPAPADSTGTAEAVKPSGPRT</sequence>
<reference evidence="7" key="2">
    <citation type="submission" date="2021-04" db="EMBL/GenBank/DDBJ databases">
        <authorList>
            <person name="Gilroy R."/>
        </authorList>
    </citation>
    <scope>NUCLEOTIDE SEQUENCE</scope>
    <source>
        <strain evidence="7">ChiHecec2B26-12326</strain>
    </source>
</reference>
<feature type="domain" description="Translocation and assembly module TamB C-terminal" evidence="6">
    <location>
        <begin position="1020"/>
        <end position="1457"/>
    </location>
</feature>
<gene>
    <name evidence="7" type="ORF">H9848_02245</name>
</gene>